<dbReference type="VEuPathDB" id="FungiDB:jhhlp_006667"/>
<reference evidence="2 3" key="1">
    <citation type="journal article" date="2017" name="G3 (Bethesda)">
        <title>First Draft Genome Sequence of the Pathogenic Fungus Lomentospora prolificans (Formerly Scedosporium prolificans).</title>
        <authorList>
            <person name="Luo R."/>
            <person name="Zimin A."/>
            <person name="Workman R."/>
            <person name="Fan Y."/>
            <person name="Pertea G."/>
            <person name="Grossman N."/>
            <person name="Wear M.P."/>
            <person name="Jia B."/>
            <person name="Miller H."/>
            <person name="Casadevall A."/>
            <person name="Timp W."/>
            <person name="Zhang S.X."/>
            <person name="Salzberg S.L."/>
        </authorList>
    </citation>
    <scope>NUCLEOTIDE SEQUENCE [LARGE SCALE GENOMIC DNA]</scope>
    <source>
        <strain evidence="2 3">JHH-5317</strain>
    </source>
</reference>
<keyword evidence="3" id="KW-1185">Reference proteome</keyword>
<accession>A0A2N3N6J4</accession>
<feature type="chain" id="PRO_5014988567" evidence="1">
    <location>
        <begin position="17"/>
        <end position="109"/>
    </location>
</feature>
<name>A0A2N3N6J4_9PEZI</name>
<gene>
    <name evidence="2" type="ORF">jhhlp_006667</name>
</gene>
<evidence type="ECO:0000256" key="1">
    <source>
        <dbReference type="SAM" id="SignalP"/>
    </source>
</evidence>
<dbReference type="AlphaFoldDB" id="A0A2N3N6J4"/>
<evidence type="ECO:0000313" key="2">
    <source>
        <dbReference type="EMBL" id="PKS08055.1"/>
    </source>
</evidence>
<dbReference type="InParanoid" id="A0A2N3N6J4"/>
<keyword evidence="1" id="KW-0732">Signal</keyword>
<dbReference type="EMBL" id="NLAX01000701">
    <property type="protein sequence ID" value="PKS08055.1"/>
    <property type="molecule type" value="Genomic_DNA"/>
</dbReference>
<dbReference type="Proteomes" id="UP000233524">
    <property type="component" value="Unassembled WGS sequence"/>
</dbReference>
<comment type="caution">
    <text evidence="2">The sequence shown here is derived from an EMBL/GenBank/DDBJ whole genome shotgun (WGS) entry which is preliminary data.</text>
</comment>
<dbReference type="OrthoDB" id="2102006at2759"/>
<sequence>MKAVSVFAVLAAVASAAEMRACTGTGMNGACEVGNNVLMALLYSGKYTTGGTWHSYNWRSSINRCIRVCSGCNSLGWRCQDYSNSNIGFNKFIIFDWANGSGPDSATCC</sequence>
<proteinExistence type="predicted"/>
<protein>
    <submittedName>
        <fullName evidence="2">Uncharacterized protein</fullName>
    </submittedName>
</protein>
<feature type="signal peptide" evidence="1">
    <location>
        <begin position="1"/>
        <end position="16"/>
    </location>
</feature>
<organism evidence="2 3">
    <name type="scientific">Lomentospora prolificans</name>
    <dbReference type="NCBI Taxonomy" id="41688"/>
    <lineage>
        <taxon>Eukaryota</taxon>
        <taxon>Fungi</taxon>
        <taxon>Dikarya</taxon>
        <taxon>Ascomycota</taxon>
        <taxon>Pezizomycotina</taxon>
        <taxon>Sordariomycetes</taxon>
        <taxon>Hypocreomycetidae</taxon>
        <taxon>Microascales</taxon>
        <taxon>Microascaceae</taxon>
        <taxon>Lomentospora</taxon>
    </lineage>
</organism>
<evidence type="ECO:0000313" key="3">
    <source>
        <dbReference type="Proteomes" id="UP000233524"/>
    </source>
</evidence>